<evidence type="ECO:0000256" key="1">
    <source>
        <dbReference type="SAM" id="MobiDB-lite"/>
    </source>
</evidence>
<reference evidence="2 3" key="1">
    <citation type="journal article" date="2021" name="Commun. Biol.">
        <title>The genome of Shorea leprosula (Dipterocarpaceae) highlights the ecological relevance of drought in aseasonal tropical rainforests.</title>
        <authorList>
            <person name="Ng K.K.S."/>
            <person name="Kobayashi M.J."/>
            <person name="Fawcett J.A."/>
            <person name="Hatakeyama M."/>
            <person name="Paape T."/>
            <person name="Ng C.H."/>
            <person name="Ang C.C."/>
            <person name="Tnah L.H."/>
            <person name="Lee C.T."/>
            <person name="Nishiyama T."/>
            <person name="Sese J."/>
            <person name="O'Brien M.J."/>
            <person name="Copetti D."/>
            <person name="Mohd Noor M.I."/>
            <person name="Ong R.C."/>
            <person name="Putra M."/>
            <person name="Sireger I.Z."/>
            <person name="Indrioko S."/>
            <person name="Kosugi Y."/>
            <person name="Izuno A."/>
            <person name="Isagi Y."/>
            <person name="Lee S.L."/>
            <person name="Shimizu K.K."/>
        </authorList>
    </citation>
    <scope>NUCLEOTIDE SEQUENCE [LARGE SCALE GENOMIC DNA]</scope>
    <source>
        <strain evidence="2">214</strain>
    </source>
</reference>
<dbReference type="Proteomes" id="UP001054252">
    <property type="component" value="Unassembled WGS sequence"/>
</dbReference>
<comment type="caution">
    <text evidence="2">The sequence shown here is derived from an EMBL/GenBank/DDBJ whole genome shotgun (WGS) entry which is preliminary data.</text>
</comment>
<feature type="compositionally biased region" description="Polar residues" evidence="1">
    <location>
        <begin position="55"/>
        <end position="77"/>
    </location>
</feature>
<feature type="region of interest" description="Disordered" evidence="1">
    <location>
        <begin position="32"/>
        <end position="103"/>
    </location>
</feature>
<proteinExistence type="predicted"/>
<evidence type="ECO:0000313" key="2">
    <source>
        <dbReference type="EMBL" id="GKV11367.1"/>
    </source>
</evidence>
<feature type="compositionally biased region" description="Polar residues" evidence="1">
    <location>
        <begin position="32"/>
        <end position="46"/>
    </location>
</feature>
<protein>
    <submittedName>
        <fullName evidence="2">Uncharacterized protein</fullName>
    </submittedName>
</protein>
<dbReference type="EMBL" id="BPVZ01000034">
    <property type="protein sequence ID" value="GKV11367.1"/>
    <property type="molecule type" value="Genomic_DNA"/>
</dbReference>
<accession>A0AAV5JCT2</accession>
<name>A0AAV5JCT2_9ROSI</name>
<keyword evidence="3" id="KW-1185">Reference proteome</keyword>
<evidence type="ECO:0000313" key="3">
    <source>
        <dbReference type="Proteomes" id="UP001054252"/>
    </source>
</evidence>
<sequence>MQDSKKHHAATSLRTLKQFCKLQNVTEMSTINEDQMTLRPESNPTRTFEGHESQLQRATQSQQCHAALEATSTSMPPSHSKPTKTNTSNSPLTPGRPKPTHVQTCHPSINEGPFDGRQQANAATQKPTLWPVSVHKSDKVSTSSISTSFETNKHVPFALLKKFVCLKRGVISSLEGQPIQIEQQRLQDLIVNEVHKATTKEAARFVSLQPDTNPNVQLMPPQQKHMCKPSPPQQFANSLHKATMLSNMS</sequence>
<gene>
    <name evidence="2" type="ORF">SLEP1_g22630</name>
</gene>
<dbReference type="AlphaFoldDB" id="A0AAV5JCT2"/>
<feature type="compositionally biased region" description="Polar residues" evidence="1">
    <location>
        <begin position="83"/>
        <end position="92"/>
    </location>
</feature>
<organism evidence="2 3">
    <name type="scientific">Rubroshorea leprosula</name>
    <dbReference type="NCBI Taxonomy" id="152421"/>
    <lineage>
        <taxon>Eukaryota</taxon>
        <taxon>Viridiplantae</taxon>
        <taxon>Streptophyta</taxon>
        <taxon>Embryophyta</taxon>
        <taxon>Tracheophyta</taxon>
        <taxon>Spermatophyta</taxon>
        <taxon>Magnoliopsida</taxon>
        <taxon>eudicotyledons</taxon>
        <taxon>Gunneridae</taxon>
        <taxon>Pentapetalae</taxon>
        <taxon>rosids</taxon>
        <taxon>malvids</taxon>
        <taxon>Malvales</taxon>
        <taxon>Dipterocarpaceae</taxon>
        <taxon>Rubroshorea</taxon>
    </lineage>
</organism>